<reference evidence="3" key="1">
    <citation type="submission" date="2017-06" db="EMBL/GenBank/DDBJ databases">
        <authorList>
            <person name="Varghese N."/>
            <person name="Submissions S."/>
        </authorList>
    </citation>
    <scope>NUCLEOTIDE SEQUENCE [LARGE SCALE GENOMIC DNA]</scope>
    <source>
        <strain evidence="3">JAD2</strain>
    </source>
</reference>
<name>A0A212RR92_9CHLR</name>
<accession>A0A212RR92</accession>
<dbReference type="AlphaFoldDB" id="A0A212RR92"/>
<organism evidence="2 3">
    <name type="scientific">Thermoflexus hugenholtzii JAD2</name>
    <dbReference type="NCBI Taxonomy" id="877466"/>
    <lineage>
        <taxon>Bacteria</taxon>
        <taxon>Bacillati</taxon>
        <taxon>Chloroflexota</taxon>
        <taxon>Thermoflexia</taxon>
        <taxon>Thermoflexales</taxon>
        <taxon>Thermoflexaceae</taxon>
        <taxon>Thermoflexus</taxon>
    </lineage>
</organism>
<evidence type="ECO:0000313" key="3">
    <source>
        <dbReference type="Proteomes" id="UP000197025"/>
    </source>
</evidence>
<dbReference type="Proteomes" id="UP000197025">
    <property type="component" value="Unassembled WGS sequence"/>
</dbReference>
<keyword evidence="1" id="KW-0812">Transmembrane</keyword>
<dbReference type="EMBL" id="FYEK01000075">
    <property type="protein sequence ID" value="SNB75020.1"/>
    <property type="molecule type" value="Genomic_DNA"/>
</dbReference>
<keyword evidence="1" id="KW-0472">Membrane</keyword>
<proteinExistence type="predicted"/>
<sequence length="120" mass="12620">MKSGRAILLIGLLGIGMGLGAGFLLGRYVWPVRYVDVAPVDLRSEWQAEYVRMVALAYIREQDPTLARARLALLGDPVAVLRGMLTAGSPPLSPAARAAIAELLRALEGTGLQVPAGGSP</sequence>
<keyword evidence="3" id="KW-1185">Reference proteome</keyword>
<evidence type="ECO:0000256" key="1">
    <source>
        <dbReference type="SAM" id="Phobius"/>
    </source>
</evidence>
<protein>
    <submittedName>
        <fullName evidence="2">Uncharacterized protein</fullName>
    </submittedName>
</protein>
<dbReference type="RefSeq" id="WP_088572366.1">
    <property type="nucleotide sequence ID" value="NZ_FYEK01000075.1"/>
</dbReference>
<keyword evidence="1" id="KW-1133">Transmembrane helix</keyword>
<dbReference type="InParanoid" id="A0A212RR92"/>
<feature type="transmembrane region" description="Helical" evidence="1">
    <location>
        <begin position="6"/>
        <end position="25"/>
    </location>
</feature>
<gene>
    <name evidence="2" type="ORF">SAMN02746019_00018450</name>
</gene>
<evidence type="ECO:0000313" key="2">
    <source>
        <dbReference type="EMBL" id="SNB75020.1"/>
    </source>
</evidence>